<accession>A0A3P7PUV8</accession>
<organism evidence="1 2">
    <name type="scientific">Dibothriocephalus latus</name>
    <name type="common">Fish tapeworm</name>
    <name type="synonym">Diphyllobothrium latum</name>
    <dbReference type="NCBI Taxonomy" id="60516"/>
    <lineage>
        <taxon>Eukaryota</taxon>
        <taxon>Metazoa</taxon>
        <taxon>Spiralia</taxon>
        <taxon>Lophotrochozoa</taxon>
        <taxon>Platyhelminthes</taxon>
        <taxon>Cestoda</taxon>
        <taxon>Eucestoda</taxon>
        <taxon>Diphyllobothriidea</taxon>
        <taxon>Diphyllobothriidae</taxon>
        <taxon>Dibothriocephalus</taxon>
    </lineage>
</organism>
<sequence>MEFPIPDVKAALSEFVGSLEKRINNLTQGAFGNLMKNPTPGASADGRDVGVTVTEMDSVLISLTAGECVCEETDFRRVDLAPFFHVSRPRRRQMGVAAIANEVEVASASGITQLLMPNTKIRLVAKATAKQSHCTVRHSPS</sequence>
<dbReference type="EMBL" id="UYRU01072080">
    <property type="protein sequence ID" value="VDN21796.1"/>
    <property type="molecule type" value="Genomic_DNA"/>
</dbReference>
<name>A0A3P7PUV8_DIBLA</name>
<keyword evidence="2" id="KW-1185">Reference proteome</keyword>
<gene>
    <name evidence="1" type="ORF">DILT_LOCUS13911</name>
</gene>
<evidence type="ECO:0000313" key="1">
    <source>
        <dbReference type="EMBL" id="VDN21796.1"/>
    </source>
</evidence>
<dbReference type="Proteomes" id="UP000281553">
    <property type="component" value="Unassembled WGS sequence"/>
</dbReference>
<proteinExistence type="predicted"/>
<protein>
    <submittedName>
        <fullName evidence="1">Uncharacterized protein</fullName>
    </submittedName>
</protein>
<evidence type="ECO:0000313" key="2">
    <source>
        <dbReference type="Proteomes" id="UP000281553"/>
    </source>
</evidence>
<dbReference type="AlphaFoldDB" id="A0A3P7PUV8"/>
<reference evidence="1 2" key="1">
    <citation type="submission" date="2018-11" db="EMBL/GenBank/DDBJ databases">
        <authorList>
            <consortium name="Pathogen Informatics"/>
        </authorList>
    </citation>
    <scope>NUCLEOTIDE SEQUENCE [LARGE SCALE GENOMIC DNA]</scope>
</reference>